<dbReference type="SUPFAM" id="SSF52047">
    <property type="entry name" value="RNI-like"/>
    <property type="match status" value="1"/>
</dbReference>
<keyword evidence="6" id="KW-1185">Reference proteome</keyword>
<dbReference type="Gene3D" id="3.10.20.90">
    <property type="entry name" value="Phosphatidylinositol 3-kinase Catalytic Subunit, Chain A, domain 1"/>
    <property type="match status" value="1"/>
</dbReference>
<evidence type="ECO:0000313" key="6">
    <source>
        <dbReference type="Proteomes" id="UP000030755"/>
    </source>
</evidence>
<dbReference type="Proteomes" id="UP000030755">
    <property type="component" value="Unassembled WGS sequence"/>
</dbReference>
<dbReference type="PANTHER" id="PTHR18849:SF0">
    <property type="entry name" value="CILIA- AND FLAGELLA-ASSOCIATED PROTEIN 410-RELATED"/>
    <property type="match status" value="1"/>
</dbReference>
<dbReference type="SMART" id="SM00369">
    <property type="entry name" value="LRR_TYP"/>
    <property type="match status" value="4"/>
</dbReference>
<dbReference type="Pfam" id="PF13855">
    <property type="entry name" value="LRR_8"/>
    <property type="match status" value="1"/>
</dbReference>
<accession>A0A075ASQ0</accession>
<dbReference type="PROSITE" id="PS51450">
    <property type="entry name" value="LRR"/>
    <property type="match status" value="2"/>
</dbReference>
<keyword evidence="2" id="KW-0677">Repeat</keyword>
<gene>
    <name evidence="5" type="ORF">O9G_001149</name>
</gene>
<dbReference type="InterPro" id="IPR032675">
    <property type="entry name" value="LRR_dom_sf"/>
</dbReference>
<protein>
    <submittedName>
        <fullName evidence="5">CAP Gly-rich domain-containing protein</fullName>
    </submittedName>
</protein>
<dbReference type="Gene3D" id="2.30.30.190">
    <property type="entry name" value="CAP Gly-rich-like domain"/>
    <property type="match status" value="1"/>
</dbReference>
<dbReference type="OrthoDB" id="5273213at2759"/>
<evidence type="ECO:0000256" key="2">
    <source>
        <dbReference type="ARBA" id="ARBA00022737"/>
    </source>
</evidence>
<organism evidence="5 6">
    <name type="scientific">Rozella allomycis (strain CSF55)</name>
    <dbReference type="NCBI Taxonomy" id="988480"/>
    <lineage>
        <taxon>Eukaryota</taxon>
        <taxon>Fungi</taxon>
        <taxon>Fungi incertae sedis</taxon>
        <taxon>Cryptomycota</taxon>
        <taxon>Cryptomycota incertae sedis</taxon>
        <taxon>Rozella</taxon>
    </lineage>
</organism>
<name>A0A075ASQ0_ROZAC</name>
<evidence type="ECO:0000259" key="4">
    <source>
        <dbReference type="PROSITE" id="PS50245"/>
    </source>
</evidence>
<dbReference type="Pfam" id="PF01302">
    <property type="entry name" value="CAP_GLY"/>
    <property type="match status" value="1"/>
</dbReference>
<dbReference type="InterPro" id="IPR036859">
    <property type="entry name" value="CAP-Gly_dom_sf"/>
</dbReference>
<feature type="coiled-coil region" evidence="3">
    <location>
        <begin position="230"/>
        <end position="260"/>
    </location>
</feature>
<dbReference type="OMA" id="SEESHMF"/>
<dbReference type="HOGENOM" id="CLU_017716_5_0_1"/>
<proteinExistence type="predicted"/>
<dbReference type="PANTHER" id="PTHR18849">
    <property type="entry name" value="LEUCINE RICH REPEAT PROTEIN"/>
    <property type="match status" value="1"/>
</dbReference>
<dbReference type="EMBL" id="KE561071">
    <property type="protein sequence ID" value="EPZ33180.1"/>
    <property type="molecule type" value="Genomic_DNA"/>
</dbReference>
<evidence type="ECO:0000256" key="3">
    <source>
        <dbReference type="SAM" id="Coils"/>
    </source>
</evidence>
<evidence type="ECO:0000256" key="1">
    <source>
        <dbReference type="ARBA" id="ARBA00022614"/>
    </source>
</evidence>
<feature type="domain" description="CAP-Gly" evidence="4">
    <location>
        <begin position="24"/>
        <end position="68"/>
    </location>
</feature>
<sequence length="500" mass="57550">MTFSLVGKRFCIENRYKGTILFQGNLENVEGTWLGIEWDDLERGKHNGEHNGVKYFNPKVANCGSFVKMNDKFINNANFGTSFLAALSEKYSASDEIYDQGLIAFGGSNIMVETVGFKKIENKITRLESLEEIGISDYSISEIDNPEEIQEKLQSVREIDLSKNLIASWNEVLNLHCLSKLDTLRLNLNRFYIDECIKNVKFENLKVVSLNHTFLTWPEFLLIEESMPCLEELSLAFNELKDLNEDLTNKLRHLKVLNLEHNSFTDWKNISQLAKLPSLKCLKLNNNQFCDVVEEGVEFLNLETLNLNANKFDKIGILNELSKMKKLKELRIGGNPFCVEFKSNLLIEAVGRIAGLEKFNGSSITKDNRLNFERYYVNKQLQRSESLEEIIKENPRLKELCSKHEIELQKIQSESSKSNLASNFIEFEIRGNKISLKKKFPKNLTISKLKLLLQKLLKIEIKNISINSVEANELVELDCDHFQISSYGNFKHNDILIINK</sequence>
<dbReference type="STRING" id="988480.A0A075ASQ0"/>
<keyword evidence="1" id="KW-0433">Leucine-rich repeat</keyword>
<dbReference type="InterPro" id="IPR001611">
    <property type="entry name" value="Leu-rich_rpt"/>
</dbReference>
<evidence type="ECO:0000313" key="5">
    <source>
        <dbReference type="EMBL" id="EPZ33180.1"/>
    </source>
</evidence>
<dbReference type="PROSITE" id="PS50245">
    <property type="entry name" value="CAP_GLY_2"/>
    <property type="match status" value="1"/>
</dbReference>
<dbReference type="SUPFAM" id="SSF74924">
    <property type="entry name" value="Cap-Gly domain"/>
    <property type="match status" value="1"/>
</dbReference>
<dbReference type="SMART" id="SM01052">
    <property type="entry name" value="CAP_GLY"/>
    <property type="match status" value="1"/>
</dbReference>
<dbReference type="AlphaFoldDB" id="A0A075ASQ0"/>
<dbReference type="InterPro" id="IPR000938">
    <property type="entry name" value="CAP-Gly_domain"/>
</dbReference>
<dbReference type="Gene3D" id="3.80.10.10">
    <property type="entry name" value="Ribonuclease Inhibitor"/>
    <property type="match status" value="3"/>
</dbReference>
<dbReference type="InterPro" id="IPR003591">
    <property type="entry name" value="Leu-rich_rpt_typical-subtyp"/>
</dbReference>
<keyword evidence="3" id="KW-0175">Coiled coil</keyword>
<reference evidence="5 6" key="1">
    <citation type="journal article" date="2013" name="Curr. Biol.">
        <title>Shared signatures of parasitism and phylogenomics unite Cryptomycota and microsporidia.</title>
        <authorList>
            <person name="James T.Y."/>
            <person name="Pelin A."/>
            <person name="Bonen L."/>
            <person name="Ahrendt S."/>
            <person name="Sain D."/>
            <person name="Corradi N."/>
            <person name="Stajich J.E."/>
        </authorList>
    </citation>
    <scope>NUCLEOTIDE SEQUENCE [LARGE SCALE GENOMIC DNA]</scope>
    <source>
        <strain evidence="5 6">CSF55</strain>
    </source>
</reference>